<evidence type="ECO:0000313" key="1">
    <source>
        <dbReference type="EMBL" id="THH00144.1"/>
    </source>
</evidence>
<dbReference type="AlphaFoldDB" id="A0A4S4KPA4"/>
<evidence type="ECO:0008006" key="3">
    <source>
        <dbReference type="Google" id="ProtNLM"/>
    </source>
</evidence>
<proteinExistence type="predicted"/>
<reference evidence="1 2" key="1">
    <citation type="submission" date="2019-02" db="EMBL/GenBank/DDBJ databases">
        <title>Genome sequencing of the rare red list fungi Phlebia centrifuga.</title>
        <authorList>
            <person name="Buettner E."/>
            <person name="Kellner H."/>
        </authorList>
    </citation>
    <scope>NUCLEOTIDE SEQUENCE [LARGE SCALE GENOMIC DNA]</scope>
    <source>
        <strain evidence="1 2">DSM 108282</strain>
    </source>
</reference>
<dbReference type="PANTHER" id="PTHR38886">
    <property type="entry name" value="SESA DOMAIN-CONTAINING PROTEIN"/>
    <property type="match status" value="1"/>
</dbReference>
<dbReference type="Proteomes" id="UP000309038">
    <property type="component" value="Unassembled WGS sequence"/>
</dbReference>
<organism evidence="1 2">
    <name type="scientific">Hermanssonia centrifuga</name>
    <dbReference type="NCBI Taxonomy" id="98765"/>
    <lineage>
        <taxon>Eukaryota</taxon>
        <taxon>Fungi</taxon>
        <taxon>Dikarya</taxon>
        <taxon>Basidiomycota</taxon>
        <taxon>Agaricomycotina</taxon>
        <taxon>Agaricomycetes</taxon>
        <taxon>Polyporales</taxon>
        <taxon>Meruliaceae</taxon>
        <taxon>Hermanssonia</taxon>
    </lineage>
</organism>
<keyword evidence="2" id="KW-1185">Reference proteome</keyword>
<dbReference type="EMBL" id="SGPJ01000058">
    <property type="protein sequence ID" value="THH00144.1"/>
    <property type="molecule type" value="Genomic_DNA"/>
</dbReference>
<sequence length="220" mass="23932">MVAVSLKFGSVGDIVTVIQLAWSIQQALSETKGSSAEYRMLVDYLKGFSDSLEAVKPLILSPRTTLELSAVNALRCAIGTCEKLMRDFQLKITSYAGSLAPGGSGNWLIDVRRKIGWFTSVKGDAIDLRLNFTAIMNMVMVTEYRKSPLGEILEKPLPILPYLPSYHDSVSIRDDHFPSKDDGATAVDEHPFSGADAAVMAAAFRATLRKPDFAAPVAFA</sequence>
<dbReference type="PANTHER" id="PTHR38886:SF1">
    <property type="entry name" value="NACHT-NTPASE AND P-LOOP NTPASES N-TERMINAL DOMAIN-CONTAINING PROTEIN"/>
    <property type="match status" value="1"/>
</dbReference>
<gene>
    <name evidence="1" type="ORF">EW026_g2326</name>
</gene>
<protein>
    <recommendedName>
        <fullName evidence="3">Fungal N-terminal domain-containing protein</fullName>
    </recommendedName>
</protein>
<evidence type="ECO:0000313" key="2">
    <source>
        <dbReference type="Proteomes" id="UP000309038"/>
    </source>
</evidence>
<comment type="caution">
    <text evidence="1">The sequence shown here is derived from an EMBL/GenBank/DDBJ whole genome shotgun (WGS) entry which is preliminary data.</text>
</comment>
<name>A0A4S4KPA4_9APHY</name>
<accession>A0A4S4KPA4</accession>